<dbReference type="Gene3D" id="4.10.830.40">
    <property type="match status" value="1"/>
</dbReference>
<dbReference type="PROSITE" id="PS50119">
    <property type="entry name" value="ZF_BBOX"/>
    <property type="match status" value="2"/>
</dbReference>
<comment type="caution">
    <text evidence="9">The sequence shown here is derived from an EMBL/GenBank/DDBJ whole genome shotgun (WGS) entry which is preliminary data.</text>
</comment>
<dbReference type="Pfam" id="PF00643">
    <property type="entry name" value="zf-B_box"/>
    <property type="match status" value="2"/>
</dbReference>
<reference evidence="9" key="1">
    <citation type="thesis" date="2021" institute="BYU ScholarsArchive" country="Provo, UT, USA">
        <title>Applications of and Algorithms for Genome Assembly and Genomic Analyses with an Emphasis on Marine Teleosts.</title>
        <authorList>
            <person name="Pickett B.D."/>
        </authorList>
    </citation>
    <scope>NUCLEOTIDE SEQUENCE</scope>
    <source>
        <strain evidence="9">HI-2016</strain>
    </source>
</reference>
<dbReference type="EMBL" id="JAFBMS010000906">
    <property type="protein sequence ID" value="KAG9329790.1"/>
    <property type="molecule type" value="Genomic_DNA"/>
</dbReference>
<accession>A0A8T2MRG2</accession>
<dbReference type="InterPro" id="IPR013083">
    <property type="entry name" value="Znf_RING/FYVE/PHD"/>
</dbReference>
<keyword evidence="4" id="KW-0862">Zinc</keyword>
<dbReference type="InterPro" id="IPR000315">
    <property type="entry name" value="Znf_B-box"/>
</dbReference>
<sequence>ITVNPPLSFEAVRKSVSELKERLEDLCKGEMAKISGAGRGVGSYSCFTQTRGSSGGKATAAEGETCPLCRGCFQKKQRLKCTHAFCAECVRRSVESLGLLCPVCHKPLSYIGDQPEGEMKWKLKKTGLQAAPPAHCYAGPGDVACDVCTGRKLKAVKSCLGCLASYCETHLQPHYQSPAFKKHKLVQATGNLQEKICSHHNRVLEIYCRTDQQCICYLCTIEDHRGHDTVSTITAKTEKQKQLGVSQKDFQNKIQQRQKEVEDLRQAVQSLKRSAQAAVEDSERVFTELIRSIERRRSEVKELIRDQEKAAVSRAEGLLERLEQEIAELRRRDAELEQLSHTEDHINFLQPHYQSPPLKKHKLVQATGDLQEKICSLHDKALEIYCRTDQQCICYLCTIENHRGHDTKQLGVSQKDFQSKIQQRQKEAEDLRQAVESLKRSAQAAVEDSERIFTELIRSIERRCSEVKELIRDQEKAAVSEAEGLLERLEQEIAELRRRDAELEQLSHTEDHIHFLQVAHPNPGKPFTGITANAFLPATPEGKRVLQLLQRAFNQKLIFTVEATSEDADRVVYTDIPHTYDPVEASTSGFLEKVKAALRAKGIE</sequence>
<dbReference type="GO" id="GO:0008270">
    <property type="term" value="F:zinc ion binding"/>
    <property type="evidence" value="ECO:0007669"/>
    <property type="project" value="UniProtKB-KW"/>
</dbReference>
<feature type="coiled-coil region" evidence="6">
    <location>
        <begin position="247"/>
        <end position="342"/>
    </location>
</feature>
<dbReference type="Pfam" id="PF25600">
    <property type="entry name" value="TRIM_CC"/>
    <property type="match status" value="2"/>
</dbReference>
<dbReference type="SMART" id="SM00184">
    <property type="entry name" value="RING"/>
    <property type="match status" value="1"/>
</dbReference>
<evidence type="ECO:0000256" key="3">
    <source>
        <dbReference type="ARBA" id="ARBA00022771"/>
    </source>
</evidence>
<dbReference type="PANTHER" id="PTHR25465:SF5">
    <property type="entry name" value="E3 UBIQUITIN_ISG15 LIGASE TRIM25-RELATED"/>
    <property type="match status" value="1"/>
</dbReference>
<evidence type="ECO:0000313" key="10">
    <source>
        <dbReference type="Proteomes" id="UP000824540"/>
    </source>
</evidence>
<dbReference type="InterPro" id="IPR001841">
    <property type="entry name" value="Znf_RING"/>
</dbReference>
<dbReference type="OrthoDB" id="527344at2759"/>
<feature type="domain" description="B box-type" evidence="8">
    <location>
        <begin position="370"/>
        <end position="410"/>
    </location>
</feature>
<dbReference type="InterPro" id="IPR058030">
    <property type="entry name" value="TRIM8/14/16/25/29/45/65_CC"/>
</dbReference>
<keyword evidence="2" id="KW-0479">Metal-binding</keyword>
<dbReference type="InterPro" id="IPR017907">
    <property type="entry name" value="Znf_RING_CS"/>
</dbReference>
<organism evidence="9 10">
    <name type="scientific">Albula glossodonta</name>
    <name type="common">roundjaw bonefish</name>
    <dbReference type="NCBI Taxonomy" id="121402"/>
    <lineage>
        <taxon>Eukaryota</taxon>
        <taxon>Metazoa</taxon>
        <taxon>Chordata</taxon>
        <taxon>Craniata</taxon>
        <taxon>Vertebrata</taxon>
        <taxon>Euteleostomi</taxon>
        <taxon>Actinopterygii</taxon>
        <taxon>Neopterygii</taxon>
        <taxon>Teleostei</taxon>
        <taxon>Albuliformes</taxon>
        <taxon>Albulidae</taxon>
        <taxon>Albula</taxon>
    </lineage>
</organism>
<feature type="domain" description="RING-type" evidence="7">
    <location>
        <begin position="66"/>
        <end position="105"/>
    </location>
</feature>
<dbReference type="Gene3D" id="3.30.160.60">
    <property type="entry name" value="Classic Zinc Finger"/>
    <property type="match status" value="2"/>
</dbReference>
<dbReference type="Gene3D" id="3.30.390.130">
    <property type="match status" value="1"/>
</dbReference>
<evidence type="ECO:0000256" key="6">
    <source>
        <dbReference type="SAM" id="Coils"/>
    </source>
</evidence>
<feature type="non-terminal residue" evidence="9">
    <location>
        <position position="1"/>
    </location>
</feature>
<dbReference type="InterPro" id="IPR039396">
    <property type="entry name" value="Deltex_C"/>
</dbReference>
<keyword evidence="6" id="KW-0175">Coiled coil</keyword>
<dbReference type="SUPFAM" id="SSF57845">
    <property type="entry name" value="B-box zinc-binding domain"/>
    <property type="match status" value="2"/>
</dbReference>
<comment type="similarity">
    <text evidence="1">Belongs to the Deltex family.</text>
</comment>
<dbReference type="PROSITE" id="PS50089">
    <property type="entry name" value="ZF_RING_2"/>
    <property type="match status" value="1"/>
</dbReference>
<evidence type="ECO:0000313" key="9">
    <source>
        <dbReference type="EMBL" id="KAG9329790.1"/>
    </source>
</evidence>
<dbReference type="Gene3D" id="3.30.40.10">
    <property type="entry name" value="Zinc/RING finger domain, C3HC4 (zinc finger)"/>
    <property type="match status" value="1"/>
</dbReference>
<evidence type="ECO:0000256" key="1">
    <source>
        <dbReference type="ARBA" id="ARBA00009413"/>
    </source>
</evidence>
<name>A0A8T2MRG2_9TELE</name>
<dbReference type="SUPFAM" id="SSF57850">
    <property type="entry name" value="RING/U-box"/>
    <property type="match status" value="1"/>
</dbReference>
<dbReference type="PROSITE" id="PS00518">
    <property type="entry name" value="ZF_RING_1"/>
    <property type="match status" value="1"/>
</dbReference>
<evidence type="ECO:0000256" key="5">
    <source>
        <dbReference type="PROSITE-ProRule" id="PRU00024"/>
    </source>
</evidence>
<evidence type="ECO:0000256" key="4">
    <source>
        <dbReference type="ARBA" id="ARBA00022833"/>
    </source>
</evidence>
<feature type="domain" description="B box-type" evidence="8">
    <location>
        <begin position="192"/>
        <end position="232"/>
    </location>
</feature>
<evidence type="ECO:0000259" key="7">
    <source>
        <dbReference type="PROSITE" id="PS50089"/>
    </source>
</evidence>
<keyword evidence="10" id="KW-1185">Reference proteome</keyword>
<dbReference type="Pfam" id="PF18102">
    <property type="entry name" value="DTC"/>
    <property type="match status" value="1"/>
</dbReference>
<feature type="coiled-coil region" evidence="6">
    <location>
        <begin position="414"/>
        <end position="509"/>
    </location>
</feature>
<keyword evidence="3 5" id="KW-0863">Zinc-finger</keyword>
<dbReference type="InterPro" id="IPR051051">
    <property type="entry name" value="E3_ubiq-ligase_TRIM/RNF"/>
</dbReference>
<dbReference type="AlphaFoldDB" id="A0A8T2MRG2"/>
<dbReference type="CDD" id="cd19769">
    <property type="entry name" value="Bbox2_TRIM16-like"/>
    <property type="match status" value="2"/>
</dbReference>
<dbReference type="Proteomes" id="UP000824540">
    <property type="component" value="Unassembled WGS sequence"/>
</dbReference>
<dbReference type="SMART" id="SM00336">
    <property type="entry name" value="BBOX"/>
    <property type="match status" value="2"/>
</dbReference>
<evidence type="ECO:0000256" key="2">
    <source>
        <dbReference type="ARBA" id="ARBA00022723"/>
    </source>
</evidence>
<protein>
    <submittedName>
        <fullName evidence="9">Uncharacterized protein</fullName>
    </submittedName>
</protein>
<gene>
    <name evidence="9" type="ORF">JZ751_029587</name>
</gene>
<dbReference type="InterPro" id="IPR039399">
    <property type="entry name" value="Deltex_C_sf"/>
</dbReference>
<proteinExistence type="inferred from homology"/>
<evidence type="ECO:0000259" key="8">
    <source>
        <dbReference type="PROSITE" id="PS50119"/>
    </source>
</evidence>
<dbReference type="PANTHER" id="PTHR25465">
    <property type="entry name" value="B-BOX DOMAIN CONTAINING"/>
    <property type="match status" value="1"/>
</dbReference>